<evidence type="ECO:0000313" key="3">
    <source>
        <dbReference type="EMBL" id="PTQ51352.1"/>
    </source>
</evidence>
<feature type="compositionally biased region" description="Gly residues" evidence="1">
    <location>
        <begin position="278"/>
        <end position="289"/>
    </location>
</feature>
<organism evidence="3 4">
    <name type="scientific">Hydrogenibacillus schlegelii</name>
    <name type="common">Bacillus schlegelii</name>
    <dbReference type="NCBI Taxonomy" id="1484"/>
    <lineage>
        <taxon>Bacteria</taxon>
        <taxon>Bacillati</taxon>
        <taxon>Bacillota</taxon>
        <taxon>Bacilli</taxon>
        <taxon>Bacillales</taxon>
        <taxon>Bacillales Family X. Incertae Sedis</taxon>
        <taxon>Hydrogenibacillus</taxon>
    </lineage>
</organism>
<dbReference type="EMBL" id="PEBV01000047">
    <property type="protein sequence ID" value="PTQ51352.1"/>
    <property type="molecule type" value="Genomic_DNA"/>
</dbReference>
<dbReference type="GO" id="GO:0005829">
    <property type="term" value="C:cytosol"/>
    <property type="evidence" value="ECO:0007669"/>
    <property type="project" value="TreeGrafter"/>
</dbReference>
<accession>A0A2T5G580</accession>
<dbReference type="AlphaFoldDB" id="A0A2T5G580"/>
<feature type="domain" description="Cysteine-rich" evidence="2">
    <location>
        <begin position="172"/>
        <end position="255"/>
    </location>
</feature>
<proteinExistence type="predicted"/>
<name>A0A2T5G580_HYDSH</name>
<dbReference type="GO" id="GO:0016491">
    <property type="term" value="F:oxidoreductase activity"/>
    <property type="evidence" value="ECO:0007669"/>
    <property type="project" value="UniProtKB-ARBA"/>
</dbReference>
<dbReference type="PANTHER" id="PTHR30296">
    <property type="entry name" value="UNCHARACTERIZED PROTEIN YKGE"/>
    <property type="match status" value="1"/>
</dbReference>
<protein>
    <submittedName>
        <fullName evidence="3">Putative L-lactate dehydrogenase, Fe-S oxidoreductase subunit YkgE</fullName>
    </submittedName>
</protein>
<comment type="caution">
    <text evidence="3">The sequence shown here is derived from an EMBL/GenBank/DDBJ whole genome shotgun (WGS) entry which is preliminary data.</text>
</comment>
<feature type="compositionally biased region" description="Acidic residues" evidence="1">
    <location>
        <begin position="358"/>
        <end position="368"/>
    </location>
</feature>
<reference evidence="3 4" key="1">
    <citation type="submission" date="2017-08" db="EMBL/GenBank/DDBJ databases">
        <title>Burning lignite coal seam in the remote Altai Mountains harbors a hydrogen-driven thermophilic microbial community.</title>
        <authorList>
            <person name="Kadnikov V.V."/>
            <person name="Mardanov A.V."/>
            <person name="Ivasenko D."/>
            <person name="Beletsky A.V."/>
            <person name="Karnachuk O.V."/>
            <person name="Ravin N.V."/>
        </authorList>
    </citation>
    <scope>NUCLEOTIDE SEQUENCE [LARGE SCALE GENOMIC DNA]</scope>
    <source>
        <strain evidence="3">AL33</strain>
    </source>
</reference>
<dbReference type="Pfam" id="PF02754">
    <property type="entry name" value="CCG"/>
    <property type="match status" value="2"/>
</dbReference>
<evidence type="ECO:0000259" key="2">
    <source>
        <dbReference type="Pfam" id="PF02754"/>
    </source>
</evidence>
<gene>
    <name evidence="3" type="ORF">HSCHL_1368</name>
</gene>
<evidence type="ECO:0000313" key="4">
    <source>
        <dbReference type="Proteomes" id="UP000244180"/>
    </source>
</evidence>
<evidence type="ECO:0000256" key="1">
    <source>
        <dbReference type="SAM" id="MobiDB-lite"/>
    </source>
</evidence>
<sequence>MTDSSCRRRTPRSSGLPEIVRDAEKTDNKNQTEGKEGTALRASFFVTCLVDAFFPEVAESAVRVLERHGVAVDVPPEQTCCGQPAYNSGYRKEAMAAAKGVLRAFADSEAVVVPSGSCAAMIRREYLRLMADEPDWREKAEALAAKTYEFSEYLVHVVGADAGAASFPARAAVHLSCHMTRGLGVRDEPRRLLERVEGLELVPFSGADDCCGFGGTFAVKMPALSAAMADEKIGRLEEAGADVLIGGDMGCLWHLAGRLRRLNKPVRVLHLAQVLDGAGSGSEGAPGAGEGREGLAADQGQGTGSSEDEGRAMSPTDGAPRATSPAEGVQAEMSPADAADGARRTSPPAKRVGRTADEPEGDADANER</sequence>
<feature type="region of interest" description="Disordered" evidence="1">
    <location>
        <begin position="277"/>
        <end position="368"/>
    </location>
</feature>
<dbReference type="Proteomes" id="UP000244180">
    <property type="component" value="Unassembled WGS sequence"/>
</dbReference>
<feature type="compositionally biased region" description="Basic and acidic residues" evidence="1">
    <location>
        <begin position="19"/>
        <end position="35"/>
    </location>
</feature>
<dbReference type="InterPro" id="IPR004017">
    <property type="entry name" value="Cys_rich_dom"/>
</dbReference>
<dbReference type="PANTHER" id="PTHR30296:SF0">
    <property type="entry name" value="LACTATE UTILIZATION PROTEIN A"/>
    <property type="match status" value="1"/>
</dbReference>
<feature type="region of interest" description="Disordered" evidence="1">
    <location>
        <begin position="1"/>
        <end position="35"/>
    </location>
</feature>
<feature type="domain" description="Cysteine-rich" evidence="2">
    <location>
        <begin position="43"/>
        <end position="123"/>
    </location>
</feature>